<dbReference type="EMBL" id="CM000883">
    <property type="protein sequence ID" value="PNT64789.1"/>
    <property type="molecule type" value="Genomic_DNA"/>
</dbReference>
<dbReference type="AlphaFoldDB" id="A0A2K2CRY9"/>
<accession>A0A2K2CRY9</accession>
<reference evidence="1" key="2">
    <citation type="submission" date="2017-06" db="EMBL/GenBank/DDBJ databases">
        <title>WGS assembly of Brachypodium distachyon.</title>
        <authorList>
            <consortium name="The International Brachypodium Initiative"/>
            <person name="Lucas S."/>
            <person name="Harmon-Smith M."/>
            <person name="Lail K."/>
            <person name="Tice H."/>
            <person name="Grimwood J."/>
            <person name="Bruce D."/>
            <person name="Barry K."/>
            <person name="Shu S."/>
            <person name="Lindquist E."/>
            <person name="Wang M."/>
            <person name="Pitluck S."/>
            <person name="Vogel J.P."/>
            <person name="Garvin D.F."/>
            <person name="Mockler T.C."/>
            <person name="Schmutz J."/>
            <person name="Rokhsar D."/>
            <person name="Bevan M.W."/>
        </authorList>
    </citation>
    <scope>NUCLEOTIDE SEQUENCE</scope>
    <source>
        <strain evidence="1">Bd21</strain>
    </source>
</reference>
<protein>
    <submittedName>
        <fullName evidence="1 2">Uncharacterized protein</fullName>
    </submittedName>
</protein>
<reference evidence="2" key="3">
    <citation type="submission" date="2018-08" db="UniProtKB">
        <authorList>
            <consortium name="EnsemblPlants"/>
        </authorList>
    </citation>
    <scope>IDENTIFICATION</scope>
    <source>
        <strain evidence="2">cv. Bd21</strain>
    </source>
</reference>
<evidence type="ECO:0000313" key="2">
    <source>
        <dbReference type="EnsemblPlants" id="PNT64789"/>
    </source>
</evidence>
<name>A0A2K2CRY9_BRADI</name>
<proteinExistence type="predicted"/>
<dbReference type="Gramene" id="PNT64789">
    <property type="protein sequence ID" value="PNT64789"/>
    <property type="gene ID" value="BRADI_4g33035v3"/>
</dbReference>
<organism evidence="1">
    <name type="scientific">Brachypodium distachyon</name>
    <name type="common">Purple false brome</name>
    <name type="synonym">Trachynia distachya</name>
    <dbReference type="NCBI Taxonomy" id="15368"/>
    <lineage>
        <taxon>Eukaryota</taxon>
        <taxon>Viridiplantae</taxon>
        <taxon>Streptophyta</taxon>
        <taxon>Embryophyta</taxon>
        <taxon>Tracheophyta</taxon>
        <taxon>Spermatophyta</taxon>
        <taxon>Magnoliopsida</taxon>
        <taxon>Liliopsida</taxon>
        <taxon>Poales</taxon>
        <taxon>Poaceae</taxon>
        <taxon>BOP clade</taxon>
        <taxon>Pooideae</taxon>
        <taxon>Stipodae</taxon>
        <taxon>Brachypodieae</taxon>
        <taxon>Brachypodium</taxon>
    </lineage>
</organism>
<reference evidence="1 2" key="1">
    <citation type="journal article" date="2010" name="Nature">
        <title>Genome sequencing and analysis of the model grass Brachypodium distachyon.</title>
        <authorList>
            <consortium name="International Brachypodium Initiative"/>
        </authorList>
    </citation>
    <scope>NUCLEOTIDE SEQUENCE [LARGE SCALE GENOMIC DNA]</scope>
    <source>
        <strain evidence="1 2">Bd21</strain>
    </source>
</reference>
<evidence type="ECO:0000313" key="3">
    <source>
        <dbReference type="Proteomes" id="UP000008810"/>
    </source>
</evidence>
<gene>
    <name evidence="1" type="ORF">BRADI_4g33035v3</name>
</gene>
<dbReference type="Proteomes" id="UP000008810">
    <property type="component" value="Chromosome 4"/>
</dbReference>
<evidence type="ECO:0000313" key="1">
    <source>
        <dbReference type="EMBL" id="PNT64789.1"/>
    </source>
</evidence>
<dbReference type="InParanoid" id="A0A2K2CRY9"/>
<sequence>MWRQLDLTCGPASSVSGLDAGERWMKQIRWFFQRKVYSLSV</sequence>
<keyword evidence="3" id="KW-1185">Reference proteome</keyword>
<dbReference type="EnsemblPlants" id="PNT64789">
    <property type="protein sequence ID" value="PNT64789"/>
    <property type="gene ID" value="BRADI_4g33035v3"/>
</dbReference>